<dbReference type="InterPro" id="IPR006171">
    <property type="entry name" value="TOPRIM_dom"/>
</dbReference>
<feature type="zinc finger region" description="CHC2-type" evidence="12 14">
    <location>
        <begin position="39"/>
        <end position="63"/>
    </location>
</feature>
<proteinExistence type="inferred from homology"/>
<dbReference type="RefSeq" id="WP_060937039.1">
    <property type="nucleotide sequence ID" value="NZ_JASOZP010000008.1"/>
</dbReference>
<dbReference type="EMBL" id="LSCQ01000074">
    <property type="protein sequence ID" value="KXB34518.1"/>
    <property type="molecule type" value="Genomic_DNA"/>
</dbReference>
<dbReference type="CDD" id="cd03364">
    <property type="entry name" value="TOPRIM_DnaG_primases"/>
    <property type="match status" value="1"/>
</dbReference>
<evidence type="ECO:0000259" key="15">
    <source>
        <dbReference type="PROSITE" id="PS50880"/>
    </source>
</evidence>
<evidence type="ECO:0000256" key="11">
    <source>
        <dbReference type="ARBA" id="ARBA00023163"/>
    </source>
</evidence>
<dbReference type="Gene3D" id="3.90.980.10">
    <property type="entry name" value="DNA primase, catalytic core, N-terminal domain"/>
    <property type="match status" value="1"/>
</dbReference>
<dbReference type="SUPFAM" id="SSF56731">
    <property type="entry name" value="DNA primase core"/>
    <property type="match status" value="1"/>
</dbReference>
<dbReference type="InterPro" id="IPR013264">
    <property type="entry name" value="DNAG_N"/>
</dbReference>
<keyword evidence="9" id="KW-0460">Magnesium</keyword>
<evidence type="ECO:0000256" key="10">
    <source>
        <dbReference type="ARBA" id="ARBA00023125"/>
    </source>
</evidence>
<dbReference type="PANTHER" id="PTHR30313">
    <property type="entry name" value="DNA PRIMASE"/>
    <property type="match status" value="1"/>
</dbReference>
<keyword evidence="5 12" id="KW-0235">DNA replication</keyword>
<keyword evidence="6 12" id="KW-0479">Metal-binding</keyword>
<dbReference type="InterPro" id="IPR034151">
    <property type="entry name" value="TOPRIM_DnaG_bac"/>
</dbReference>
<dbReference type="SMART" id="SM00400">
    <property type="entry name" value="ZnF_CHCC"/>
    <property type="match status" value="1"/>
</dbReference>
<dbReference type="SMART" id="SM00493">
    <property type="entry name" value="TOPRIM"/>
    <property type="match status" value="1"/>
</dbReference>
<dbReference type="InterPro" id="IPR006295">
    <property type="entry name" value="DNA_primase_DnaG"/>
</dbReference>
<dbReference type="PIRSF" id="PIRSF002811">
    <property type="entry name" value="DnaG"/>
    <property type="match status" value="1"/>
</dbReference>
<dbReference type="PROSITE" id="PS50880">
    <property type="entry name" value="TOPRIM"/>
    <property type="match status" value="1"/>
</dbReference>
<evidence type="ECO:0000256" key="7">
    <source>
        <dbReference type="ARBA" id="ARBA00022771"/>
    </source>
</evidence>
<evidence type="ECO:0000256" key="12">
    <source>
        <dbReference type="HAMAP-Rule" id="MF_00974"/>
    </source>
</evidence>
<dbReference type="Gene3D" id="3.90.580.10">
    <property type="entry name" value="Zinc finger, CHC2-type domain"/>
    <property type="match status" value="1"/>
</dbReference>
<protein>
    <recommendedName>
        <fullName evidence="12 13">DNA primase</fullName>
        <ecNumber evidence="12">2.7.7.101</ecNumber>
    </recommendedName>
</protein>
<comment type="cofactor">
    <cofactor evidence="12 13 14">
        <name>Zn(2+)</name>
        <dbReference type="ChEBI" id="CHEBI:29105"/>
    </cofactor>
    <text evidence="12 13 14">Binds 1 zinc ion per monomer.</text>
</comment>
<keyword evidence="3 12" id="KW-0808">Transferase</keyword>
<dbReference type="AlphaFoldDB" id="A0A133XUA3"/>
<comment type="domain">
    <text evidence="12">Contains an N-terminal zinc-binding domain, a central core domain that contains the primase activity, and a C-terminal DnaB-binding domain.</text>
</comment>
<dbReference type="Pfam" id="PF01807">
    <property type="entry name" value="Zn_ribbon_DnaG"/>
    <property type="match status" value="1"/>
</dbReference>
<dbReference type="InterPro" id="IPR030846">
    <property type="entry name" value="DnaG_bac"/>
</dbReference>
<evidence type="ECO:0000256" key="2">
    <source>
        <dbReference type="ARBA" id="ARBA00022515"/>
    </source>
</evidence>
<reference evidence="16 17" key="1">
    <citation type="submission" date="2016-01" db="EMBL/GenBank/DDBJ databases">
        <authorList>
            <person name="Oliw E.H."/>
        </authorList>
    </citation>
    <scope>NUCLEOTIDE SEQUENCE [LARGE SCALE GENOMIC DNA]</scope>
    <source>
        <strain evidence="16 17">KA00635</strain>
    </source>
</reference>
<evidence type="ECO:0000256" key="5">
    <source>
        <dbReference type="ARBA" id="ARBA00022705"/>
    </source>
</evidence>
<dbReference type="FunFam" id="3.40.1360.10:FF:000002">
    <property type="entry name" value="DNA primase"/>
    <property type="match status" value="1"/>
</dbReference>
<dbReference type="GO" id="GO:0003899">
    <property type="term" value="F:DNA-directed RNA polymerase activity"/>
    <property type="evidence" value="ECO:0007669"/>
    <property type="project" value="UniProtKB-UniRule"/>
</dbReference>
<dbReference type="FunFam" id="3.90.580.10:FF:000001">
    <property type="entry name" value="DNA primase"/>
    <property type="match status" value="1"/>
</dbReference>
<dbReference type="InterPro" id="IPR019475">
    <property type="entry name" value="DNA_primase_DnaB-bd"/>
</dbReference>
<comment type="function">
    <text evidence="12 13">RNA polymerase that catalyzes the synthesis of short RNA molecules used as primers for DNA polymerase during DNA replication.</text>
</comment>
<dbReference type="GO" id="GO:0006269">
    <property type="term" value="P:DNA replication, synthesis of primer"/>
    <property type="evidence" value="ECO:0007669"/>
    <property type="project" value="UniProtKB-UniRule"/>
</dbReference>
<dbReference type="Proteomes" id="UP000070422">
    <property type="component" value="Unassembled WGS sequence"/>
</dbReference>
<comment type="catalytic activity">
    <reaction evidence="12">
        <text>ssDNA + n NTP = ssDNA/pppN(pN)n-1 hybrid + (n-1) diphosphate.</text>
        <dbReference type="EC" id="2.7.7.101"/>
    </reaction>
</comment>
<keyword evidence="2 12" id="KW-0639">Primosome</keyword>
<comment type="similarity">
    <text evidence="12 13">Belongs to the DnaG primase family.</text>
</comment>
<dbReference type="EC" id="2.7.7.101" evidence="12"/>
<keyword evidence="8 12" id="KW-0862">Zinc</keyword>
<evidence type="ECO:0000256" key="1">
    <source>
        <dbReference type="ARBA" id="ARBA00022478"/>
    </source>
</evidence>
<dbReference type="GO" id="GO:1990077">
    <property type="term" value="C:primosome complex"/>
    <property type="evidence" value="ECO:0007669"/>
    <property type="project" value="UniProtKB-KW"/>
</dbReference>
<dbReference type="PATRIC" id="fig|87541.4.peg.1270"/>
<evidence type="ECO:0000313" key="17">
    <source>
        <dbReference type="Proteomes" id="UP000070422"/>
    </source>
</evidence>
<sequence>MPYIPNEVVDRIRHEVNIIDIISQYVDLQKRGKNYFGKCPFHDERTPSFTVEANKQFYKCFSCGRGGNVFNFLMELEGFSFPRAVEEVSRRGHVTVDFDFSTIHESNKSHYNEKDKELLKVHEALKDLYHYLLMNTKAGEAGLNYLKERGLSLETLENYQIGWSPVDNAMSYQHLLNKGFSEESIEGSGVFVGPPQERRDRFAGRIVFPLMNVFGDVVGFSGRILPKKSEESDELSVAKYLNSPETSIFKKGHFLFNLNFAKEEVRRQKQLILFEGFMDVIHAAEAGVKYGVASLGTSLTDDQIQLLYRYTKQMTIAYDGDAPGQKATLRAIHNIQSISPSQSLKVLIFPSGLDPDEFIKKYGSQRFQEFVSEDSLTPIRFYRYFYRQKFSLTLDEGKLKYIQALLPEISRLNSAIEQDISLQEVSEDTGVSKETLKNQLALIHTKATKQAVFASPKRELKQADFPNIKTYSPLERFEMQLLHRLLNCPQSWFLLQSRQEDFHFQTPLMETCYQLLKIYRENVGEVIDSGNFYQSLQGDEERQLIVDIQSLHLPEDCSEQEMNDLIYQIDTKSYYHRQIEHLNQAIEEAKVVNDLARINHLNQERVNLLRQLKMKNKNGR</sequence>
<dbReference type="InterPro" id="IPR002694">
    <property type="entry name" value="Znf_CHC2"/>
</dbReference>
<dbReference type="Pfam" id="PF08275">
    <property type="entry name" value="DNAG_N"/>
    <property type="match status" value="1"/>
</dbReference>
<dbReference type="GO" id="GO:0000428">
    <property type="term" value="C:DNA-directed RNA polymerase complex"/>
    <property type="evidence" value="ECO:0007669"/>
    <property type="project" value="UniProtKB-KW"/>
</dbReference>
<dbReference type="GO" id="GO:0008270">
    <property type="term" value="F:zinc ion binding"/>
    <property type="evidence" value="ECO:0007669"/>
    <property type="project" value="UniProtKB-UniRule"/>
</dbReference>
<evidence type="ECO:0000256" key="13">
    <source>
        <dbReference type="PIRNR" id="PIRNR002811"/>
    </source>
</evidence>
<dbReference type="HAMAP" id="MF_00974">
    <property type="entry name" value="DNA_primase_DnaG"/>
    <property type="match status" value="1"/>
</dbReference>
<dbReference type="STRING" id="87541.AWM71_06200"/>
<feature type="domain" description="Toprim" evidence="15">
    <location>
        <begin position="269"/>
        <end position="354"/>
    </location>
</feature>
<dbReference type="Pfam" id="PF10410">
    <property type="entry name" value="DnaB_bind"/>
    <property type="match status" value="1"/>
</dbReference>
<comment type="caution">
    <text evidence="16">The sequence shown here is derived from an EMBL/GenBank/DDBJ whole genome shotgun (WGS) entry which is preliminary data.</text>
</comment>
<dbReference type="NCBIfam" id="TIGR01391">
    <property type="entry name" value="dnaG"/>
    <property type="match status" value="1"/>
</dbReference>
<accession>A0A133XUA3</accession>
<dbReference type="GO" id="GO:0005737">
    <property type="term" value="C:cytoplasm"/>
    <property type="evidence" value="ECO:0007669"/>
    <property type="project" value="TreeGrafter"/>
</dbReference>
<dbReference type="PANTHER" id="PTHR30313:SF2">
    <property type="entry name" value="DNA PRIMASE"/>
    <property type="match status" value="1"/>
</dbReference>
<evidence type="ECO:0000256" key="6">
    <source>
        <dbReference type="ARBA" id="ARBA00022723"/>
    </source>
</evidence>
<evidence type="ECO:0000256" key="3">
    <source>
        <dbReference type="ARBA" id="ARBA00022679"/>
    </source>
</evidence>
<dbReference type="OrthoDB" id="9803773at2"/>
<evidence type="ECO:0000313" key="16">
    <source>
        <dbReference type="EMBL" id="KXB34518.1"/>
    </source>
</evidence>
<dbReference type="InterPro" id="IPR037068">
    <property type="entry name" value="DNA_primase_core_N_sf"/>
</dbReference>
<keyword evidence="4 12" id="KW-0548">Nucleotidyltransferase</keyword>
<dbReference type="SUPFAM" id="SSF57783">
    <property type="entry name" value="Zinc beta-ribbon"/>
    <property type="match status" value="1"/>
</dbReference>
<comment type="subunit">
    <text evidence="12">Monomer. Interacts with DnaB.</text>
</comment>
<dbReference type="InterPro" id="IPR016136">
    <property type="entry name" value="DNA_helicase_N/primase_C"/>
</dbReference>
<evidence type="ECO:0000256" key="8">
    <source>
        <dbReference type="ARBA" id="ARBA00022833"/>
    </source>
</evidence>
<dbReference type="InterPro" id="IPR036977">
    <property type="entry name" value="DNA_primase_Znf_CHC2"/>
</dbReference>
<keyword evidence="7 12" id="KW-0863">Zinc-finger</keyword>
<keyword evidence="10 12" id="KW-0238">DNA-binding</keyword>
<gene>
    <name evidence="12" type="primary">dnaG</name>
    <name evidence="16" type="ORF">HMPREF3187_01286</name>
</gene>
<organism evidence="16 17">
    <name type="scientific">Aerococcus christensenii</name>
    <dbReference type="NCBI Taxonomy" id="87541"/>
    <lineage>
        <taxon>Bacteria</taxon>
        <taxon>Bacillati</taxon>
        <taxon>Bacillota</taxon>
        <taxon>Bacilli</taxon>
        <taxon>Lactobacillales</taxon>
        <taxon>Aerococcaceae</taxon>
        <taxon>Aerococcus</taxon>
    </lineage>
</organism>
<name>A0A133XUA3_9LACT</name>
<keyword evidence="1 12" id="KW-0240">DNA-directed RNA polymerase</keyword>
<evidence type="ECO:0000256" key="14">
    <source>
        <dbReference type="PIRSR" id="PIRSR002811-1"/>
    </source>
</evidence>
<evidence type="ECO:0000256" key="4">
    <source>
        <dbReference type="ARBA" id="ARBA00022695"/>
    </source>
</evidence>
<dbReference type="InterPro" id="IPR050219">
    <property type="entry name" value="DnaG_primase"/>
</dbReference>
<evidence type="ECO:0000256" key="9">
    <source>
        <dbReference type="ARBA" id="ARBA00022842"/>
    </source>
</evidence>
<dbReference type="Gene3D" id="1.10.860.10">
    <property type="entry name" value="DNAb Helicase, Chain A"/>
    <property type="match status" value="1"/>
</dbReference>
<dbReference type="Gene3D" id="3.40.1360.10">
    <property type="match status" value="1"/>
</dbReference>
<dbReference type="GO" id="GO:0003677">
    <property type="term" value="F:DNA binding"/>
    <property type="evidence" value="ECO:0007669"/>
    <property type="project" value="UniProtKB-KW"/>
</dbReference>
<keyword evidence="11 12" id="KW-0804">Transcription</keyword>
<dbReference type="Pfam" id="PF13155">
    <property type="entry name" value="Toprim_2"/>
    <property type="match status" value="1"/>
</dbReference>